<evidence type="ECO:0000259" key="2">
    <source>
        <dbReference type="PROSITE" id="PS51898"/>
    </source>
</evidence>
<reference evidence="4" key="1">
    <citation type="journal article" date="2019" name="Int. J. Syst. Evol. Microbiol.">
        <title>The Global Catalogue of Microorganisms (GCM) 10K type strain sequencing project: providing services to taxonomists for standard genome sequencing and annotation.</title>
        <authorList>
            <consortium name="The Broad Institute Genomics Platform"/>
            <consortium name="The Broad Institute Genome Sequencing Center for Infectious Disease"/>
            <person name="Wu L."/>
            <person name="Ma J."/>
        </authorList>
    </citation>
    <scope>NUCLEOTIDE SEQUENCE [LARGE SCALE GENOMIC DNA]</scope>
    <source>
        <strain evidence="4">CGMCC 4.7177</strain>
    </source>
</reference>
<dbReference type="Proteomes" id="UP001597218">
    <property type="component" value="Unassembled WGS sequence"/>
</dbReference>
<dbReference type="RefSeq" id="WP_381539926.1">
    <property type="nucleotide sequence ID" value="NZ_JBHUGI010000035.1"/>
</dbReference>
<sequence length="56" mass="6591">MKACDGEHHYLTFLLAIYTGMRRWEILGLKWSDIDFDKEVIQVNRSLAYVPQSALF</sequence>
<evidence type="ECO:0000256" key="1">
    <source>
        <dbReference type="ARBA" id="ARBA00023172"/>
    </source>
</evidence>
<protein>
    <submittedName>
        <fullName evidence="3">Tyrosine-type recombinase/integrase</fullName>
    </submittedName>
</protein>
<organism evidence="3 4">
    <name type="scientific">Sporosarcina siberiensis</name>
    <dbReference type="NCBI Taxonomy" id="1365606"/>
    <lineage>
        <taxon>Bacteria</taxon>
        <taxon>Bacillati</taxon>
        <taxon>Bacillota</taxon>
        <taxon>Bacilli</taxon>
        <taxon>Bacillales</taxon>
        <taxon>Caryophanaceae</taxon>
        <taxon>Sporosarcina</taxon>
    </lineage>
</organism>
<comment type="caution">
    <text evidence="3">The sequence shown here is derived from an EMBL/GenBank/DDBJ whole genome shotgun (WGS) entry which is preliminary data.</text>
</comment>
<evidence type="ECO:0000313" key="4">
    <source>
        <dbReference type="Proteomes" id="UP001597218"/>
    </source>
</evidence>
<dbReference type="Gene3D" id="1.10.443.10">
    <property type="entry name" value="Intergrase catalytic core"/>
    <property type="match status" value="1"/>
</dbReference>
<feature type="domain" description="Tyr recombinase" evidence="2">
    <location>
        <begin position="1"/>
        <end position="56"/>
    </location>
</feature>
<dbReference type="InterPro" id="IPR011010">
    <property type="entry name" value="DNA_brk_join_enz"/>
</dbReference>
<dbReference type="EMBL" id="JBHUGI010000035">
    <property type="protein sequence ID" value="MFD1929602.1"/>
    <property type="molecule type" value="Genomic_DNA"/>
</dbReference>
<keyword evidence="4" id="KW-1185">Reference proteome</keyword>
<proteinExistence type="predicted"/>
<dbReference type="InterPro" id="IPR002104">
    <property type="entry name" value="Integrase_catalytic"/>
</dbReference>
<dbReference type="InterPro" id="IPR013762">
    <property type="entry name" value="Integrase-like_cat_sf"/>
</dbReference>
<evidence type="ECO:0000313" key="3">
    <source>
        <dbReference type="EMBL" id="MFD1929602.1"/>
    </source>
</evidence>
<gene>
    <name evidence="3" type="ORF">ACFSFY_16285</name>
</gene>
<name>A0ABW4SJ64_9BACL</name>
<dbReference type="PROSITE" id="PS51898">
    <property type="entry name" value="TYR_RECOMBINASE"/>
    <property type="match status" value="1"/>
</dbReference>
<keyword evidence="1" id="KW-0233">DNA recombination</keyword>
<accession>A0ABW4SJ64</accession>
<dbReference type="SUPFAM" id="SSF56349">
    <property type="entry name" value="DNA breaking-rejoining enzymes"/>
    <property type="match status" value="1"/>
</dbReference>
<dbReference type="Pfam" id="PF00589">
    <property type="entry name" value="Phage_integrase"/>
    <property type="match status" value="1"/>
</dbReference>